<evidence type="ECO:0000256" key="9">
    <source>
        <dbReference type="SAM" id="SignalP"/>
    </source>
</evidence>
<feature type="coiled-coil region" evidence="8">
    <location>
        <begin position="336"/>
        <end position="363"/>
    </location>
</feature>
<evidence type="ECO:0000256" key="6">
    <source>
        <dbReference type="ARBA" id="ARBA00023136"/>
    </source>
</evidence>
<dbReference type="Proteomes" id="UP000006365">
    <property type="component" value="Chromosome"/>
</dbReference>
<keyword evidence="9" id="KW-0732">Signal</keyword>
<reference evidence="10 11" key="1">
    <citation type="journal article" date="2011" name="Stand. Genomic Sci.">
        <title>Complete genome sequence of Desulfobulbus propionicus type strain (1pr3).</title>
        <authorList>
            <person name="Pagani I."/>
            <person name="Lapidus A."/>
            <person name="Nolan M."/>
            <person name="Lucas S."/>
            <person name="Hammon N."/>
            <person name="Deshpande S."/>
            <person name="Cheng J.F."/>
            <person name="Chertkov O."/>
            <person name="Davenport K."/>
            <person name="Tapia R."/>
            <person name="Han C."/>
            <person name="Goodwin L."/>
            <person name="Pitluck S."/>
            <person name="Liolios K."/>
            <person name="Mavromatis K."/>
            <person name="Ivanova N."/>
            <person name="Mikhailova N."/>
            <person name="Pati A."/>
            <person name="Chen A."/>
            <person name="Palaniappan K."/>
            <person name="Land M."/>
            <person name="Hauser L."/>
            <person name="Chang Y.J."/>
            <person name="Jeffries C.D."/>
            <person name="Detter J.C."/>
            <person name="Brambilla E."/>
            <person name="Kannan K.P."/>
            <person name="Djao O.D."/>
            <person name="Rohde M."/>
            <person name="Pukall R."/>
            <person name="Spring S."/>
            <person name="Goker M."/>
            <person name="Sikorski J."/>
            <person name="Woyke T."/>
            <person name="Bristow J."/>
            <person name="Eisen J.A."/>
            <person name="Markowitz V."/>
            <person name="Hugenholtz P."/>
            <person name="Kyrpides N.C."/>
            <person name="Klenk H.P."/>
        </authorList>
    </citation>
    <scope>NUCLEOTIDE SEQUENCE [LARGE SCALE GENOMIC DNA]</scope>
    <source>
        <strain evidence="11">ATCC 33891 / DSM 2032 / 1pr3</strain>
    </source>
</reference>
<dbReference type="AlphaFoldDB" id="A0A7U4DNH2"/>
<evidence type="ECO:0000256" key="7">
    <source>
        <dbReference type="ARBA" id="ARBA00023237"/>
    </source>
</evidence>
<evidence type="ECO:0000256" key="5">
    <source>
        <dbReference type="ARBA" id="ARBA00022692"/>
    </source>
</evidence>
<dbReference type="InterPro" id="IPR003423">
    <property type="entry name" value="OMP_efflux"/>
</dbReference>
<evidence type="ECO:0000313" key="10">
    <source>
        <dbReference type="EMBL" id="ADW17019.1"/>
    </source>
</evidence>
<feature type="chain" id="PRO_5030750687" evidence="9">
    <location>
        <begin position="27"/>
        <end position="447"/>
    </location>
</feature>
<dbReference type="Pfam" id="PF02321">
    <property type="entry name" value="OEP"/>
    <property type="match status" value="2"/>
</dbReference>
<evidence type="ECO:0000313" key="11">
    <source>
        <dbReference type="Proteomes" id="UP000006365"/>
    </source>
</evidence>
<comment type="similarity">
    <text evidence="2">Belongs to the outer membrane factor (OMF) (TC 1.B.17) family.</text>
</comment>
<dbReference type="GO" id="GO:1990281">
    <property type="term" value="C:efflux pump complex"/>
    <property type="evidence" value="ECO:0007669"/>
    <property type="project" value="TreeGrafter"/>
</dbReference>
<evidence type="ECO:0000256" key="8">
    <source>
        <dbReference type="SAM" id="Coils"/>
    </source>
</evidence>
<dbReference type="InterPro" id="IPR051906">
    <property type="entry name" value="TolC-like"/>
</dbReference>
<dbReference type="GO" id="GO:0009279">
    <property type="term" value="C:cell outer membrane"/>
    <property type="evidence" value="ECO:0007669"/>
    <property type="project" value="UniProtKB-SubCell"/>
</dbReference>
<dbReference type="RefSeq" id="WP_015723563.1">
    <property type="nucleotide sequence ID" value="NC_014972.1"/>
</dbReference>
<accession>A0A7U4DNH2</accession>
<sequence length="447" mass="48778">MPLHCNRSLLLACLLTFTLSPGPAAAGQTAPPARWAVREAVIFAVEHNPDARAALERIKAADADIKAARAAFYPQLNLSAEYSRTNNPMYSFGNILNQGMFSDTIDFNDPGTTDTLQTKASIQYRLYNGGHDRAALEAADARNRAVTQEWTAVRSRLEFEVVRAFCTIVQAGESVRSRQSALEAISASLAVAQARFEEGSLLKEEVLNLEVQRARAEEQLIQARHGLRLAQRGFLHLLGLTGETVTLDPSATPAQEIPGERDPHNRPELTAMAALVKAREAQARQARAGYYPTADAFGSYQVDKGTELDDGSGNSWTTGVRLNYTLFNGGQTSAATERADAQLREAKEQQHKLELALNLEVEQAALALQQETERLAVTGKMVESAEESARLSRLRFKEGVVLSSELIDTENRLTDARLSHTLATAAHAIAIADLRRAVGLSQFNQGK</sequence>
<evidence type="ECO:0000256" key="2">
    <source>
        <dbReference type="ARBA" id="ARBA00007613"/>
    </source>
</evidence>
<keyword evidence="6" id="KW-0472">Membrane</keyword>
<evidence type="ECO:0000256" key="4">
    <source>
        <dbReference type="ARBA" id="ARBA00022452"/>
    </source>
</evidence>
<gene>
    <name evidence="10" type="ordered locus">Despr_0845</name>
</gene>
<organism evidence="10 11">
    <name type="scientific">Desulfobulbus propionicus (strain ATCC 33891 / DSM 2032 / VKM B-1956 / 1pr3)</name>
    <dbReference type="NCBI Taxonomy" id="577650"/>
    <lineage>
        <taxon>Bacteria</taxon>
        <taxon>Pseudomonadati</taxon>
        <taxon>Thermodesulfobacteriota</taxon>
        <taxon>Desulfobulbia</taxon>
        <taxon>Desulfobulbales</taxon>
        <taxon>Desulfobulbaceae</taxon>
        <taxon>Desulfobulbus</taxon>
    </lineage>
</organism>
<dbReference type="PANTHER" id="PTHR30026">
    <property type="entry name" value="OUTER MEMBRANE PROTEIN TOLC"/>
    <property type="match status" value="1"/>
</dbReference>
<feature type="signal peptide" evidence="9">
    <location>
        <begin position="1"/>
        <end position="26"/>
    </location>
</feature>
<dbReference type="SUPFAM" id="SSF56954">
    <property type="entry name" value="Outer membrane efflux proteins (OEP)"/>
    <property type="match status" value="1"/>
</dbReference>
<name>A0A7U4DNH2_DESPD</name>
<keyword evidence="5" id="KW-0812">Transmembrane</keyword>
<keyword evidence="11" id="KW-1185">Reference proteome</keyword>
<keyword evidence="8" id="KW-0175">Coiled coil</keyword>
<proteinExistence type="inferred from homology"/>
<protein>
    <submittedName>
        <fullName evidence="10">Outer membrane efflux protein</fullName>
    </submittedName>
</protein>
<dbReference type="KEGG" id="dpr:Despr_0845"/>
<dbReference type="EMBL" id="CP002364">
    <property type="protein sequence ID" value="ADW17019.1"/>
    <property type="molecule type" value="Genomic_DNA"/>
</dbReference>
<dbReference type="GO" id="GO:0015288">
    <property type="term" value="F:porin activity"/>
    <property type="evidence" value="ECO:0007669"/>
    <property type="project" value="TreeGrafter"/>
</dbReference>
<evidence type="ECO:0000256" key="3">
    <source>
        <dbReference type="ARBA" id="ARBA00022448"/>
    </source>
</evidence>
<dbReference type="Gene3D" id="1.20.1600.10">
    <property type="entry name" value="Outer membrane efflux proteins (OEP)"/>
    <property type="match status" value="1"/>
</dbReference>
<keyword evidence="3" id="KW-0813">Transport</keyword>
<dbReference type="GO" id="GO:0015562">
    <property type="term" value="F:efflux transmembrane transporter activity"/>
    <property type="evidence" value="ECO:0007669"/>
    <property type="project" value="InterPro"/>
</dbReference>
<keyword evidence="4" id="KW-1134">Transmembrane beta strand</keyword>
<dbReference type="PANTHER" id="PTHR30026:SF21">
    <property type="entry name" value="SLR1270 PROTEIN"/>
    <property type="match status" value="1"/>
</dbReference>
<evidence type="ECO:0000256" key="1">
    <source>
        <dbReference type="ARBA" id="ARBA00004442"/>
    </source>
</evidence>
<keyword evidence="7" id="KW-0998">Cell outer membrane</keyword>
<comment type="subcellular location">
    <subcellularLocation>
        <location evidence="1">Cell outer membrane</location>
    </subcellularLocation>
</comment>